<protein>
    <recommendedName>
        <fullName evidence="11">Molybdopterin molybdenumtransferase</fullName>
        <ecNumber evidence="11">2.10.1.1</ecNumber>
    </recommendedName>
</protein>
<comment type="caution">
    <text evidence="13">The sequence shown here is derived from an EMBL/GenBank/DDBJ whole genome shotgun (WGS) entry which is preliminary data.</text>
</comment>
<dbReference type="Gene3D" id="3.90.105.10">
    <property type="entry name" value="Molybdopterin biosynthesis moea protein, domain 2"/>
    <property type="match status" value="1"/>
</dbReference>
<dbReference type="AlphaFoldDB" id="A0A8J2Z052"/>
<dbReference type="EC" id="2.10.1.1" evidence="11"/>
<dbReference type="CDD" id="cd00887">
    <property type="entry name" value="MoeA"/>
    <property type="match status" value="1"/>
</dbReference>
<dbReference type="SUPFAM" id="SSF53218">
    <property type="entry name" value="Molybdenum cofactor biosynthesis proteins"/>
    <property type="match status" value="1"/>
</dbReference>
<reference evidence="13" key="1">
    <citation type="journal article" date="2014" name="Int. J. Syst. Evol. Microbiol.">
        <title>Complete genome sequence of Corynebacterium casei LMG S-19264T (=DSM 44701T), isolated from a smear-ripened cheese.</title>
        <authorList>
            <consortium name="US DOE Joint Genome Institute (JGI-PGF)"/>
            <person name="Walter F."/>
            <person name="Albersmeier A."/>
            <person name="Kalinowski J."/>
            <person name="Ruckert C."/>
        </authorList>
    </citation>
    <scope>NUCLEOTIDE SEQUENCE</scope>
    <source>
        <strain evidence="13">CGMCC 1.15725</strain>
    </source>
</reference>
<dbReference type="GO" id="GO:0046872">
    <property type="term" value="F:metal ion binding"/>
    <property type="evidence" value="ECO:0007669"/>
    <property type="project" value="UniProtKB-UniRule"/>
</dbReference>
<dbReference type="PANTHER" id="PTHR10192">
    <property type="entry name" value="MOLYBDOPTERIN BIOSYNTHESIS PROTEIN"/>
    <property type="match status" value="1"/>
</dbReference>
<evidence type="ECO:0000256" key="10">
    <source>
        <dbReference type="ARBA" id="ARBA00047317"/>
    </source>
</evidence>
<dbReference type="SUPFAM" id="SSF63867">
    <property type="entry name" value="MoeA C-terminal domain-like"/>
    <property type="match status" value="1"/>
</dbReference>
<keyword evidence="7 11" id="KW-0479">Metal-binding</keyword>
<dbReference type="Gene3D" id="2.40.340.10">
    <property type="entry name" value="MoeA, C-terminal, domain IV"/>
    <property type="match status" value="1"/>
</dbReference>
<evidence type="ECO:0000256" key="6">
    <source>
        <dbReference type="ARBA" id="ARBA00022679"/>
    </source>
</evidence>
<sequence>MNAINPNFGCATGGLSVEHALKRVLALVARRLPVEEVPIDACAGRVIAAGFRAVCDLPRFDQSAMDGYAIRSADMAAASETAVIGRTVAGAMPGWLVYQTAHRIFTGAPLPLGADAVIAQENVERIGAALRLAAVPLPGTNVRRRGEDVEAGRRLIPAGTRLDWRHVGMLAAQGARSVAVRRRPRVTLLSSGRELREPGQTLSPGQIYDCNLPMLAALLANDAVELRTMPIVDDTAETMQAALLDGAANADLVLTTAGISVGDEDHVRQALQELGGALAVFKVAMKPGKPLAAGRLGQAIFLGLPGNPLAALAGAITFVRPLLAKMSGATPQQPLVAHAAFSLDRKAGRSEFLLARLRQRGASLWAERVGPDGSGRLRPLLDADGFCCLPEDQATVREAEPIRFIPFL</sequence>
<dbReference type="EMBL" id="BMJQ01000020">
    <property type="protein sequence ID" value="GGF43368.1"/>
    <property type="molecule type" value="Genomic_DNA"/>
</dbReference>
<accession>A0A8J2Z052</accession>
<dbReference type="GO" id="GO:0005829">
    <property type="term" value="C:cytosol"/>
    <property type="evidence" value="ECO:0007669"/>
    <property type="project" value="TreeGrafter"/>
</dbReference>
<dbReference type="Pfam" id="PF00994">
    <property type="entry name" value="MoCF_biosynth"/>
    <property type="match status" value="1"/>
</dbReference>
<keyword evidence="14" id="KW-1185">Reference proteome</keyword>
<dbReference type="Gene3D" id="2.170.190.11">
    <property type="entry name" value="Molybdopterin biosynthesis moea protein, domain 3"/>
    <property type="match status" value="1"/>
</dbReference>
<evidence type="ECO:0000256" key="3">
    <source>
        <dbReference type="ARBA" id="ARBA00005046"/>
    </source>
</evidence>
<dbReference type="InterPro" id="IPR038987">
    <property type="entry name" value="MoeA-like"/>
</dbReference>
<gene>
    <name evidence="13" type="primary">moeA</name>
    <name evidence="13" type="ORF">GCM10011611_57270</name>
</gene>
<dbReference type="RefSeq" id="WP_189051612.1">
    <property type="nucleotide sequence ID" value="NZ_BMJQ01000020.1"/>
</dbReference>
<comment type="similarity">
    <text evidence="4 11">Belongs to the MoeA family.</text>
</comment>
<dbReference type="UniPathway" id="UPA00344"/>
<keyword evidence="9 11" id="KW-0501">Molybdenum cofactor biosynthesis</keyword>
<comment type="function">
    <text evidence="2 11">Catalyzes the insertion of molybdate into adenylated molybdopterin with the concomitant release of AMP.</text>
</comment>
<keyword evidence="6 11" id="KW-0808">Transferase</keyword>
<evidence type="ECO:0000256" key="7">
    <source>
        <dbReference type="ARBA" id="ARBA00022723"/>
    </source>
</evidence>
<dbReference type="FunFam" id="3.40.980.10:FF:000004">
    <property type="entry name" value="Molybdopterin molybdenumtransferase"/>
    <property type="match status" value="1"/>
</dbReference>
<dbReference type="NCBIfam" id="TIGR00177">
    <property type="entry name" value="molyb_syn"/>
    <property type="match status" value="1"/>
</dbReference>
<feature type="domain" description="MoaB/Mog" evidence="12">
    <location>
        <begin position="187"/>
        <end position="325"/>
    </location>
</feature>
<proteinExistence type="inferred from homology"/>
<dbReference type="InterPro" id="IPR001453">
    <property type="entry name" value="MoaB/Mog_dom"/>
</dbReference>
<dbReference type="GO" id="GO:0061599">
    <property type="term" value="F:molybdopterin molybdotransferase activity"/>
    <property type="evidence" value="ECO:0007669"/>
    <property type="project" value="UniProtKB-UniRule"/>
</dbReference>
<evidence type="ECO:0000256" key="5">
    <source>
        <dbReference type="ARBA" id="ARBA00022505"/>
    </source>
</evidence>
<reference evidence="13" key="2">
    <citation type="submission" date="2020-09" db="EMBL/GenBank/DDBJ databases">
        <authorList>
            <person name="Sun Q."/>
            <person name="Zhou Y."/>
        </authorList>
    </citation>
    <scope>NUCLEOTIDE SEQUENCE</scope>
    <source>
        <strain evidence="13">CGMCC 1.15725</strain>
    </source>
</reference>
<dbReference type="Pfam" id="PF03453">
    <property type="entry name" value="MoeA_N"/>
    <property type="match status" value="1"/>
</dbReference>
<comment type="catalytic activity">
    <reaction evidence="10">
        <text>adenylyl-molybdopterin + molybdate = Mo-molybdopterin + AMP + H(+)</text>
        <dbReference type="Rhea" id="RHEA:35047"/>
        <dbReference type="ChEBI" id="CHEBI:15378"/>
        <dbReference type="ChEBI" id="CHEBI:36264"/>
        <dbReference type="ChEBI" id="CHEBI:62727"/>
        <dbReference type="ChEBI" id="CHEBI:71302"/>
        <dbReference type="ChEBI" id="CHEBI:456215"/>
        <dbReference type="EC" id="2.10.1.1"/>
    </reaction>
</comment>
<dbReference type="Gene3D" id="3.40.980.10">
    <property type="entry name" value="MoaB/Mog-like domain"/>
    <property type="match status" value="1"/>
</dbReference>
<dbReference type="SUPFAM" id="SSF63882">
    <property type="entry name" value="MoeA N-terminal region -like"/>
    <property type="match status" value="1"/>
</dbReference>
<name>A0A8J2Z052_9PROT</name>
<dbReference type="InterPro" id="IPR036135">
    <property type="entry name" value="MoeA_linker/N_sf"/>
</dbReference>
<evidence type="ECO:0000256" key="8">
    <source>
        <dbReference type="ARBA" id="ARBA00022842"/>
    </source>
</evidence>
<keyword evidence="5 11" id="KW-0500">Molybdenum</keyword>
<evidence type="ECO:0000313" key="14">
    <source>
        <dbReference type="Proteomes" id="UP000646365"/>
    </source>
</evidence>
<dbReference type="Proteomes" id="UP000646365">
    <property type="component" value="Unassembled WGS sequence"/>
</dbReference>
<evidence type="ECO:0000256" key="1">
    <source>
        <dbReference type="ARBA" id="ARBA00001946"/>
    </source>
</evidence>
<dbReference type="NCBIfam" id="NF045515">
    <property type="entry name" value="Glp_gephyrin"/>
    <property type="match status" value="1"/>
</dbReference>
<dbReference type="SMART" id="SM00852">
    <property type="entry name" value="MoCF_biosynth"/>
    <property type="match status" value="1"/>
</dbReference>
<comment type="cofactor">
    <cofactor evidence="1 11">
        <name>Mg(2+)</name>
        <dbReference type="ChEBI" id="CHEBI:18420"/>
    </cofactor>
</comment>
<evidence type="ECO:0000256" key="11">
    <source>
        <dbReference type="RuleBase" id="RU365090"/>
    </source>
</evidence>
<dbReference type="PANTHER" id="PTHR10192:SF5">
    <property type="entry name" value="GEPHYRIN"/>
    <property type="match status" value="1"/>
</dbReference>
<dbReference type="InterPro" id="IPR036688">
    <property type="entry name" value="MoeA_C_domain_IV_sf"/>
</dbReference>
<dbReference type="InterPro" id="IPR036425">
    <property type="entry name" value="MoaB/Mog-like_dom_sf"/>
</dbReference>
<evidence type="ECO:0000256" key="2">
    <source>
        <dbReference type="ARBA" id="ARBA00002901"/>
    </source>
</evidence>
<evidence type="ECO:0000259" key="12">
    <source>
        <dbReference type="SMART" id="SM00852"/>
    </source>
</evidence>
<dbReference type="Pfam" id="PF03454">
    <property type="entry name" value="MoeA_C"/>
    <property type="match status" value="1"/>
</dbReference>
<keyword evidence="8 11" id="KW-0460">Magnesium</keyword>
<organism evidence="13 14">
    <name type="scientific">Aliidongia dinghuensis</name>
    <dbReference type="NCBI Taxonomy" id="1867774"/>
    <lineage>
        <taxon>Bacteria</taxon>
        <taxon>Pseudomonadati</taxon>
        <taxon>Pseudomonadota</taxon>
        <taxon>Alphaproteobacteria</taxon>
        <taxon>Rhodospirillales</taxon>
        <taxon>Dongiaceae</taxon>
        <taxon>Aliidongia</taxon>
    </lineage>
</organism>
<comment type="pathway">
    <text evidence="3 11">Cofactor biosynthesis; molybdopterin biosynthesis.</text>
</comment>
<evidence type="ECO:0000313" key="13">
    <source>
        <dbReference type="EMBL" id="GGF43368.1"/>
    </source>
</evidence>
<dbReference type="InterPro" id="IPR005110">
    <property type="entry name" value="MoeA_linker/N"/>
</dbReference>
<evidence type="ECO:0000256" key="9">
    <source>
        <dbReference type="ARBA" id="ARBA00023150"/>
    </source>
</evidence>
<evidence type="ECO:0000256" key="4">
    <source>
        <dbReference type="ARBA" id="ARBA00010763"/>
    </source>
</evidence>
<dbReference type="InterPro" id="IPR005111">
    <property type="entry name" value="MoeA_C_domain_IV"/>
</dbReference>
<dbReference type="GO" id="GO:0006777">
    <property type="term" value="P:Mo-molybdopterin cofactor biosynthetic process"/>
    <property type="evidence" value="ECO:0007669"/>
    <property type="project" value="UniProtKB-UniRule"/>
</dbReference>